<keyword evidence="1 4" id="KW-0808">Transferase</keyword>
<gene>
    <name evidence="4" type="ORF">PPSIR1_36237</name>
</gene>
<evidence type="ECO:0000313" key="4">
    <source>
        <dbReference type="EMBL" id="EDM80216.1"/>
    </source>
</evidence>
<dbReference type="EC" id="2.5.1.19" evidence="4"/>
<sequence>MTLRVLGAFGGSAAWLPTDELPEGASSTTEIIRVESRNLRPCTRYIVEPDASAASYLLALPVLYGGEVTVPDLGSESLQGDAQFWRVLEAFGGRGEQDESRTVMRGPDTPGQLRGQELDLTDMPDMTLTAAVVAAFATGPTRIRGVGILRHHESDRIAAGATELRKLGAKVEEHEDGLDIEPPTPEALRERLDAGVVIDTYEDHRMAMAFALAGDVTIADPGCVAKTFPRYFEVLDSVGMLPEPEPEPEPTPDVEAAEAAEPTEDADTE</sequence>
<dbReference type="GO" id="GO:0003866">
    <property type="term" value="F:3-phosphoshikimate 1-carboxyvinyltransferase activity"/>
    <property type="evidence" value="ECO:0007669"/>
    <property type="project" value="UniProtKB-EC"/>
</dbReference>
<reference evidence="4 5" key="1">
    <citation type="submission" date="2007-06" db="EMBL/GenBank/DDBJ databases">
        <authorList>
            <person name="Shimkets L."/>
            <person name="Ferriera S."/>
            <person name="Johnson J."/>
            <person name="Kravitz S."/>
            <person name="Beeson K."/>
            <person name="Sutton G."/>
            <person name="Rogers Y.-H."/>
            <person name="Friedman R."/>
            <person name="Frazier M."/>
            <person name="Venter J.C."/>
        </authorList>
    </citation>
    <scope>NUCLEOTIDE SEQUENCE [LARGE SCALE GENOMIC DNA]</scope>
    <source>
        <strain evidence="4 5">SIR-1</strain>
    </source>
</reference>
<dbReference type="SUPFAM" id="SSF55205">
    <property type="entry name" value="EPT/RTPC-like"/>
    <property type="match status" value="1"/>
</dbReference>
<dbReference type="InterPro" id="IPR036968">
    <property type="entry name" value="Enolpyruvate_Tfrase_sf"/>
</dbReference>
<dbReference type="Gene3D" id="3.65.10.10">
    <property type="entry name" value="Enolpyruvate transferase domain"/>
    <property type="match status" value="1"/>
</dbReference>
<protein>
    <submittedName>
        <fullName evidence="4">3-phosphoshikimate 1-carboxyvinyltransferase</fullName>
        <ecNumber evidence="4">2.5.1.19</ecNumber>
    </submittedName>
</protein>
<comment type="caution">
    <text evidence="4">The sequence shown here is derived from an EMBL/GenBank/DDBJ whole genome shotgun (WGS) entry which is preliminary data.</text>
</comment>
<feature type="compositionally biased region" description="Acidic residues" evidence="2">
    <location>
        <begin position="244"/>
        <end position="269"/>
    </location>
</feature>
<organism evidence="4 5">
    <name type="scientific">Plesiocystis pacifica SIR-1</name>
    <dbReference type="NCBI Taxonomy" id="391625"/>
    <lineage>
        <taxon>Bacteria</taxon>
        <taxon>Pseudomonadati</taxon>
        <taxon>Myxococcota</taxon>
        <taxon>Polyangia</taxon>
        <taxon>Nannocystales</taxon>
        <taxon>Nannocystaceae</taxon>
        <taxon>Plesiocystis</taxon>
    </lineage>
</organism>
<name>A6G1F2_9BACT</name>
<dbReference type="GO" id="GO:0009423">
    <property type="term" value="P:chorismate biosynthetic process"/>
    <property type="evidence" value="ECO:0007669"/>
    <property type="project" value="TreeGrafter"/>
</dbReference>
<keyword evidence="5" id="KW-1185">Reference proteome</keyword>
<dbReference type="PANTHER" id="PTHR21090">
    <property type="entry name" value="AROM/DEHYDROQUINATE SYNTHASE"/>
    <property type="match status" value="1"/>
</dbReference>
<dbReference type="InterPro" id="IPR001986">
    <property type="entry name" value="Enolpyruvate_Tfrase_dom"/>
</dbReference>
<evidence type="ECO:0000259" key="3">
    <source>
        <dbReference type="Pfam" id="PF00275"/>
    </source>
</evidence>
<dbReference type="eggNOG" id="COG0128">
    <property type="taxonomic scope" value="Bacteria"/>
</dbReference>
<evidence type="ECO:0000256" key="1">
    <source>
        <dbReference type="ARBA" id="ARBA00022679"/>
    </source>
</evidence>
<feature type="domain" description="Enolpyruvate transferase" evidence="3">
    <location>
        <begin position="27"/>
        <end position="235"/>
    </location>
</feature>
<accession>A6G1F2</accession>
<dbReference type="STRING" id="391625.PPSIR1_36237"/>
<dbReference type="Pfam" id="PF00275">
    <property type="entry name" value="EPSP_synthase"/>
    <property type="match status" value="1"/>
</dbReference>
<proteinExistence type="predicted"/>
<dbReference type="PANTHER" id="PTHR21090:SF5">
    <property type="entry name" value="PENTAFUNCTIONAL AROM POLYPEPTIDE"/>
    <property type="match status" value="1"/>
</dbReference>
<evidence type="ECO:0000313" key="5">
    <source>
        <dbReference type="Proteomes" id="UP000005801"/>
    </source>
</evidence>
<dbReference type="InterPro" id="IPR013792">
    <property type="entry name" value="RNA3'P_cycl/enolpyr_Trfase_a/b"/>
</dbReference>
<dbReference type="Proteomes" id="UP000005801">
    <property type="component" value="Unassembled WGS sequence"/>
</dbReference>
<dbReference type="EMBL" id="ABCS01000012">
    <property type="protein sequence ID" value="EDM80216.1"/>
    <property type="molecule type" value="Genomic_DNA"/>
</dbReference>
<dbReference type="AlphaFoldDB" id="A6G1F2"/>
<feature type="region of interest" description="Disordered" evidence="2">
    <location>
        <begin position="240"/>
        <end position="269"/>
    </location>
</feature>
<evidence type="ECO:0000256" key="2">
    <source>
        <dbReference type="SAM" id="MobiDB-lite"/>
    </source>
</evidence>